<protein>
    <submittedName>
        <fullName evidence="1">Uncharacterized protein</fullName>
    </submittedName>
</protein>
<organism evidence="1">
    <name type="scientific">Anguilla anguilla</name>
    <name type="common">European freshwater eel</name>
    <name type="synonym">Muraena anguilla</name>
    <dbReference type="NCBI Taxonomy" id="7936"/>
    <lineage>
        <taxon>Eukaryota</taxon>
        <taxon>Metazoa</taxon>
        <taxon>Chordata</taxon>
        <taxon>Craniata</taxon>
        <taxon>Vertebrata</taxon>
        <taxon>Euteleostomi</taxon>
        <taxon>Actinopterygii</taxon>
        <taxon>Neopterygii</taxon>
        <taxon>Teleostei</taxon>
        <taxon>Anguilliformes</taxon>
        <taxon>Anguillidae</taxon>
        <taxon>Anguilla</taxon>
    </lineage>
</organism>
<sequence>MLLSRATYATFAFLDSIQLNSWVQTEAIQVIVSTLLKGTMALSYQGTELATLKL</sequence>
<dbReference type="AlphaFoldDB" id="A0A0E9VQZ2"/>
<evidence type="ECO:0000313" key="1">
    <source>
        <dbReference type="EMBL" id="JAH80549.1"/>
    </source>
</evidence>
<accession>A0A0E9VQZ2</accession>
<name>A0A0E9VQZ2_ANGAN</name>
<dbReference type="EMBL" id="GBXM01028028">
    <property type="protein sequence ID" value="JAH80549.1"/>
    <property type="molecule type" value="Transcribed_RNA"/>
</dbReference>
<proteinExistence type="predicted"/>
<reference evidence="1" key="1">
    <citation type="submission" date="2014-11" db="EMBL/GenBank/DDBJ databases">
        <authorList>
            <person name="Amaro Gonzalez C."/>
        </authorList>
    </citation>
    <scope>NUCLEOTIDE SEQUENCE</scope>
</reference>
<reference evidence="1" key="2">
    <citation type="journal article" date="2015" name="Fish Shellfish Immunol.">
        <title>Early steps in the European eel (Anguilla anguilla)-Vibrio vulnificus interaction in the gills: Role of the RtxA13 toxin.</title>
        <authorList>
            <person name="Callol A."/>
            <person name="Pajuelo D."/>
            <person name="Ebbesson L."/>
            <person name="Teles M."/>
            <person name="MacKenzie S."/>
            <person name="Amaro C."/>
        </authorList>
    </citation>
    <scope>NUCLEOTIDE SEQUENCE</scope>
</reference>